<feature type="domain" description="Nucleoside phosphorylase" evidence="6">
    <location>
        <begin position="14"/>
        <end position="222"/>
    </location>
</feature>
<keyword evidence="3 7" id="KW-0328">Glycosyltransferase</keyword>
<evidence type="ECO:0000259" key="6">
    <source>
        <dbReference type="Pfam" id="PF01048"/>
    </source>
</evidence>
<evidence type="ECO:0000256" key="5">
    <source>
        <dbReference type="ARBA" id="ARBA00048447"/>
    </source>
</evidence>
<dbReference type="AlphaFoldDB" id="Q98PS4"/>
<reference evidence="7 8" key="1">
    <citation type="journal article" date="2001" name="Nucleic Acids Res.">
        <title>The complete genome sequence of the murine respiratory pathogen Mycoplasma pulmonis.</title>
        <authorList>
            <person name="Chambaud I."/>
            <person name="Heilig R."/>
            <person name="Ferris S."/>
            <person name="Barbe V."/>
            <person name="Samson D."/>
            <person name="Galisson F."/>
            <person name="Moszer I."/>
            <person name="Dybvig K."/>
            <person name="Wroblewski H."/>
            <person name="Viari A."/>
            <person name="Rocha E.P.C."/>
            <person name="Blanchard A."/>
        </authorList>
    </citation>
    <scope>NUCLEOTIDE SEQUENCE [LARGE SCALE GENOMIC DNA]</scope>
    <source>
        <strain evidence="7 8">UAB CTIP</strain>
    </source>
</reference>
<gene>
    <name evidence="7" type="ordered locus">MYPU_6450</name>
</gene>
<dbReference type="GO" id="GO:0005829">
    <property type="term" value="C:cytosol"/>
    <property type="evidence" value="ECO:0007669"/>
    <property type="project" value="TreeGrafter"/>
</dbReference>
<dbReference type="InterPro" id="IPR035994">
    <property type="entry name" value="Nucleoside_phosphorylase_sf"/>
</dbReference>
<evidence type="ECO:0000313" key="8">
    <source>
        <dbReference type="Proteomes" id="UP000000528"/>
    </source>
</evidence>
<protein>
    <recommendedName>
        <fullName evidence="2">Uridine phosphorylase</fullName>
        <ecNumber evidence="1">2.4.2.3</ecNumber>
    </recommendedName>
</protein>
<dbReference type="PIR" id="E90592">
    <property type="entry name" value="E90592"/>
</dbReference>
<dbReference type="Gene3D" id="3.40.50.1580">
    <property type="entry name" value="Nucleoside phosphorylase domain"/>
    <property type="match status" value="1"/>
</dbReference>
<dbReference type="GO" id="GO:0004850">
    <property type="term" value="F:uridine phosphorylase activity"/>
    <property type="evidence" value="ECO:0007669"/>
    <property type="project" value="UniProtKB-EC"/>
</dbReference>
<organism evidence="7 8">
    <name type="scientific">Mycoplasmopsis pulmonis (strain UAB CTIP)</name>
    <name type="common">Mycoplasma pulmonis</name>
    <dbReference type="NCBI Taxonomy" id="272635"/>
    <lineage>
        <taxon>Bacteria</taxon>
        <taxon>Bacillati</taxon>
        <taxon>Mycoplasmatota</taxon>
        <taxon>Mycoplasmoidales</taxon>
        <taxon>Metamycoplasmataceae</taxon>
        <taxon>Mycoplasmopsis</taxon>
    </lineage>
</organism>
<sequence>MTPHINAKKGEIAKVVLMPGDPLRAKTMAEKYLKNYKLVSSVRNAFIYTGEYKGKQISIAASGMGCASIGIYSHELFDKYEVEKIIRVGTSGSYVKDLNIGDVVLAKSAYTDNQNFSLVLSGKAENVFYPSKELNEQISKIAKDLLIPIKEIQVHSSDVFYATRPLEETIKITQSQAVEMEASALFAVANKFNKQAATLLTISDNLITHEEASSQTRQNNFTKMFEIALEID</sequence>
<dbReference type="eggNOG" id="COG0813">
    <property type="taxonomic scope" value="Bacteria"/>
</dbReference>
<dbReference type="RefSeq" id="WP_010925446.1">
    <property type="nucleotide sequence ID" value="NC_002771.1"/>
</dbReference>
<evidence type="ECO:0000256" key="3">
    <source>
        <dbReference type="ARBA" id="ARBA00022676"/>
    </source>
</evidence>
<dbReference type="InterPro" id="IPR000845">
    <property type="entry name" value="Nucleoside_phosphorylase_d"/>
</dbReference>
<comment type="catalytic activity">
    <reaction evidence="5">
        <text>uridine + phosphate = alpha-D-ribose 1-phosphate + uracil</text>
        <dbReference type="Rhea" id="RHEA:24388"/>
        <dbReference type="ChEBI" id="CHEBI:16704"/>
        <dbReference type="ChEBI" id="CHEBI:17568"/>
        <dbReference type="ChEBI" id="CHEBI:43474"/>
        <dbReference type="ChEBI" id="CHEBI:57720"/>
        <dbReference type="EC" id="2.4.2.3"/>
    </reaction>
</comment>
<dbReference type="InterPro" id="IPR004402">
    <property type="entry name" value="DeoD-type"/>
</dbReference>
<dbReference type="CDD" id="cd09006">
    <property type="entry name" value="PNP_EcPNPI-like"/>
    <property type="match status" value="1"/>
</dbReference>
<accession>Q98PS4</accession>
<proteinExistence type="predicted"/>
<evidence type="ECO:0000256" key="2">
    <source>
        <dbReference type="ARBA" id="ARBA00021980"/>
    </source>
</evidence>
<dbReference type="EC" id="2.4.2.3" evidence="1"/>
<dbReference type="PANTHER" id="PTHR43691:SF11">
    <property type="entry name" value="FI09636P-RELATED"/>
    <property type="match status" value="1"/>
</dbReference>
<dbReference type="KEGG" id="mpu:MYPU_6450"/>
<name>Q98PS4_MYCPU</name>
<dbReference type="GO" id="GO:0006152">
    <property type="term" value="P:purine nucleoside catabolic process"/>
    <property type="evidence" value="ECO:0007669"/>
    <property type="project" value="TreeGrafter"/>
</dbReference>
<dbReference type="PANTHER" id="PTHR43691">
    <property type="entry name" value="URIDINE PHOSPHORYLASE"/>
    <property type="match status" value="1"/>
</dbReference>
<evidence type="ECO:0000313" key="7">
    <source>
        <dbReference type="EMBL" id="CAC13818.1"/>
    </source>
</evidence>
<dbReference type="NCBIfam" id="NF004489">
    <property type="entry name" value="PRK05819.1"/>
    <property type="match status" value="1"/>
</dbReference>
<dbReference type="NCBIfam" id="TIGR00107">
    <property type="entry name" value="deoD"/>
    <property type="match status" value="1"/>
</dbReference>
<dbReference type="STRING" id="272635.gene:17577252"/>
<dbReference type="Proteomes" id="UP000000528">
    <property type="component" value="Chromosome"/>
</dbReference>
<keyword evidence="4 7" id="KW-0808">Transferase</keyword>
<keyword evidence="8" id="KW-1185">Reference proteome</keyword>
<evidence type="ECO:0000256" key="4">
    <source>
        <dbReference type="ARBA" id="ARBA00022679"/>
    </source>
</evidence>
<evidence type="ECO:0000256" key="1">
    <source>
        <dbReference type="ARBA" id="ARBA00011888"/>
    </source>
</evidence>
<dbReference type="GO" id="GO:0004731">
    <property type="term" value="F:purine-nucleoside phosphorylase activity"/>
    <property type="evidence" value="ECO:0007669"/>
    <property type="project" value="InterPro"/>
</dbReference>
<dbReference type="Pfam" id="PF01048">
    <property type="entry name" value="PNP_UDP_1"/>
    <property type="match status" value="1"/>
</dbReference>
<dbReference type="BioCyc" id="MPUL272635:G1GT6-653-MONOMER"/>
<dbReference type="EMBL" id="AL445565">
    <property type="protein sequence ID" value="CAC13818.1"/>
    <property type="molecule type" value="Genomic_DNA"/>
</dbReference>
<dbReference type="SUPFAM" id="SSF53167">
    <property type="entry name" value="Purine and uridine phosphorylases"/>
    <property type="match status" value="1"/>
</dbReference>
<dbReference type="HOGENOM" id="CLU_068457_2_0_14"/>